<dbReference type="InterPro" id="IPR052908">
    <property type="entry name" value="AP-4-A_phosphorylase"/>
</dbReference>
<feature type="domain" description="HIT" evidence="2">
    <location>
        <begin position="24"/>
        <end position="134"/>
    </location>
</feature>
<name>A0A160VDR2_9ZZZZ</name>
<sequence>MDKLWAPWRIDYIRTKKEKDGVCIFCIKAKEINDRENLVLYRGELAFILMNLYPYNNGHLMVCPYAHVGTTELLKKDCMSEIMVLADRTMDIFRKNMKAQGFNFGANIGVAGGAGIADHIHFHIVPRWVGDTNFMPVVGNTKVMVEGLLETYDELKPTFDNLKK</sequence>
<dbReference type="SUPFAM" id="SSF54197">
    <property type="entry name" value="HIT-like"/>
    <property type="match status" value="1"/>
</dbReference>
<proteinExistence type="predicted"/>
<dbReference type="PROSITE" id="PS51084">
    <property type="entry name" value="HIT_2"/>
    <property type="match status" value="1"/>
</dbReference>
<organism evidence="3">
    <name type="scientific">hydrothermal vent metagenome</name>
    <dbReference type="NCBI Taxonomy" id="652676"/>
    <lineage>
        <taxon>unclassified sequences</taxon>
        <taxon>metagenomes</taxon>
        <taxon>ecological metagenomes</taxon>
    </lineage>
</organism>
<dbReference type="GO" id="GO:0000166">
    <property type="term" value="F:nucleotide binding"/>
    <property type="evidence" value="ECO:0007669"/>
    <property type="project" value="UniProtKB-KW"/>
</dbReference>
<protein>
    <submittedName>
        <fullName evidence="3">HIT family protein</fullName>
    </submittedName>
</protein>
<dbReference type="InterPro" id="IPR039383">
    <property type="entry name" value="FHIT"/>
</dbReference>
<dbReference type="PANTHER" id="PTHR42997:SF1">
    <property type="entry name" value="AP-4-A PHOSPHORYLASE"/>
    <property type="match status" value="1"/>
</dbReference>
<evidence type="ECO:0000313" key="3">
    <source>
        <dbReference type="EMBL" id="CUV08322.1"/>
    </source>
</evidence>
<dbReference type="InterPro" id="IPR011146">
    <property type="entry name" value="HIT-like"/>
</dbReference>
<dbReference type="AlphaFoldDB" id="A0A160VDR2"/>
<dbReference type="GO" id="GO:0003824">
    <property type="term" value="F:catalytic activity"/>
    <property type="evidence" value="ECO:0007669"/>
    <property type="project" value="InterPro"/>
</dbReference>
<dbReference type="CDD" id="cd01275">
    <property type="entry name" value="FHIT"/>
    <property type="match status" value="1"/>
</dbReference>
<dbReference type="Pfam" id="PF01230">
    <property type="entry name" value="HIT"/>
    <property type="match status" value="1"/>
</dbReference>
<dbReference type="PANTHER" id="PTHR42997">
    <property type="entry name" value="HIT FAMILY HYDROLASE"/>
    <property type="match status" value="1"/>
</dbReference>
<evidence type="ECO:0000256" key="1">
    <source>
        <dbReference type="ARBA" id="ARBA00022741"/>
    </source>
</evidence>
<reference evidence="3" key="1">
    <citation type="submission" date="2015-10" db="EMBL/GenBank/DDBJ databases">
        <authorList>
            <person name="Gilbert D.G."/>
        </authorList>
    </citation>
    <scope>NUCLEOTIDE SEQUENCE</scope>
</reference>
<keyword evidence="1" id="KW-0547">Nucleotide-binding</keyword>
<evidence type="ECO:0000259" key="2">
    <source>
        <dbReference type="PROSITE" id="PS51084"/>
    </source>
</evidence>
<gene>
    <name evidence="3" type="ORF">MGWOODY_Mmi2115</name>
</gene>
<dbReference type="EMBL" id="FAXC01000045">
    <property type="protein sequence ID" value="CUV08322.1"/>
    <property type="molecule type" value="Genomic_DNA"/>
</dbReference>
<dbReference type="Gene3D" id="3.30.428.10">
    <property type="entry name" value="HIT-like"/>
    <property type="match status" value="1"/>
</dbReference>
<dbReference type="InterPro" id="IPR036265">
    <property type="entry name" value="HIT-like_sf"/>
</dbReference>
<accession>A0A160VDR2</accession>